<comment type="subcellular location">
    <subcellularLocation>
        <location evidence="1">Membrane</location>
        <topology evidence="1">Multi-pass membrane protein</topology>
    </subcellularLocation>
</comment>
<evidence type="ECO:0000256" key="8">
    <source>
        <dbReference type="SAM" id="Phobius"/>
    </source>
</evidence>
<feature type="transmembrane region" description="Helical" evidence="8">
    <location>
        <begin position="68"/>
        <end position="90"/>
    </location>
</feature>
<evidence type="ECO:0000313" key="11">
    <source>
        <dbReference type="EMBL" id="ROW05055.1"/>
    </source>
</evidence>
<dbReference type="Gene3D" id="1.20.1560.10">
    <property type="entry name" value="ABC transporter type 1, transmembrane domain"/>
    <property type="match status" value="2"/>
</dbReference>
<evidence type="ECO:0000256" key="6">
    <source>
        <dbReference type="ARBA" id="ARBA00022989"/>
    </source>
</evidence>
<dbReference type="PROSITE" id="PS50893">
    <property type="entry name" value="ABC_TRANSPORTER_2"/>
    <property type="match status" value="1"/>
</dbReference>
<dbReference type="PANTHER" id="PTHR24223">
    <property type="entry name" value="ATP-BINDING CASSETTE SUB-FAMILY C"/>
    <property type="match status" value="1"/>
</dbReference>
<name>A0A423WP90_CYTCH</name>
<dbReference type="OrthoDB" id="6500128at2759"/>
<dbReference type="InterPro" id="IPR003593">
    <property type="entry name" value="AAA+_ATPase"/>
</dbReference>
<dbReference type="InterPro" id="IPR044726">
    <property type="entry name" value="ABCC_6TM_D2"/>
</dbReference>
<dbReference type="InterPro" id="IPR056227">
    <property type="entry name" value="TMD0_ABC"/>
</dbReference>
<dbReference type="SUPFAM" id="SSF52540">
    <property type="entry name" value="P-loop containing nucleoside triphosphate hydrolases"/>
    <property type="match status" value="2"/>
</dbReference>
<evidence type="ECO:0000256" key="4">
    <source>
        <dbReference type="ARBA" id="ARBA00022741"/>
    </source>
</evidence>
<feature type="domain" description="ABC transporter" evidence="9">
    <location>
        <begin position="403"/>
        <end position="627"/>
    </location>
</feature>
<feature type="transmembrane region" description="Helical" evidence="8">
    <location>
        <begin position="96"/>
        <end position="116"/>
    </location>
</feature>
<feature type="domain" description="ABC transmembrane type-1" evidence="10">
    <location>
        <begin position="612"/>
        <end position="826"/>
    </location>
</feature>
<reference evidence="11 12" key="1">
    <citation type="submission" date="2015-09" db="EMBL/GenBank/DDBJ databases">
        <title>Host preference determinants of Valsa canker pathogens revealed by comparative genomics.</title>
        <authorList>
            <person name="Yin Z."/>
            <person name="Huang L."/>
        </authorList>
    </citation>
    <scope>NUCLEOTIDE SEQUENCE [LARGE SCALE GENOMIC DNA]</scope>
    <source>
        <strain evidence="11 12">YSFL</strain>
    </source>
</reference>
<dbReference type="PANTHER" id="PTHR24223:SF399">
    <property type="entry name" value="ABC TRANSPORTER ATNG"/>
    <property type="match status" value="1"/>
</dbReference>
<feature type="transmembrane region" description="Helical" evidence="8">
    <location>
        <begin position="769"/>
        <end position="789"/>
    </location>
</feature>
<feature type="domain" description="ABC transmembrane type-1" evidence="10">
    <location>
        <begin position="281"/>
        <end position="502"/>
    </location>
</feature>
<dbReference type="Pfam" id="PF00664">
    <property type="entry name" value="ABC_membrane"/>
    <property type="match status" value="1"/>
</dbReference>
<comment type="caution">
    <text evidence="11">The sequence shown here is derived from an EMBL/GenBank/DDBJ whole genome shotgun (WGS) entry which is preliminary data.</text>
</comment>
<dbReference type="Pfam" id="PF24357">
    <property type="entry name" value="TMD0_ABC"/>
    <property type="match status" value="1"/>
</dbReference>
<evidence type="ECO:0000256" key="7">
    <source>
        <dbReference type="ARBA" id="ARBA00023136"/>
    </source>
</evidence>
<keyword evidence="3 8" id="KW-0812">Transmembrane</keyword>
<dbReference type="Gene3D" id="3.40.50.300">
    <property type="entry name" value="P-loop containing nucleotide triphosphate hydrolases"/>
    <property type="match status" value="3"/>
</dbReference>
<accession>A0A423WP90</accession>
<sequence length="1072" mass="117881">MNPLQCGFEADTDFGPSVASCRREFDFTILFEEAVLVIIPACAFVILAFASLLALLRARTLVHHSRLYTFKLLSAGALAAVQIAILAVQTRLANRTAASIPSAVISLIATILIPLVSHFEHLKTIRPSTLLISFLSLTCLFEAARTRTYWLSGEVTLAITTSVALGMRLIALYFETLSKSGLLLPHDEKIAVELLAGPISRTVFHWLNGLMMRGYRGVLHPEDFGPIDDRLLTARLRPKFRTISSRYKSNTNRSDQEGFSTRNGLIWLTFGAMGRIWAGPIVARLAVTAFTFTQPFLANAALGYLQADYPIPPSHGYGLIGAAFLCYVGIAAATGWYWHQAYRCAVMVRGGLAITIFEKLLRLPEGDKIESMATTLMVEDLQRIMSAVARGHEVWAGIIETGIATWLLYRQLGPSCFVMLGLAAVSGLGSMQIMKKAGGSQQKWLAATQKRLKRTKQMLDSLKGIKMTSQDSMANQNLAELRTSEIKDSYSFRWIMLVTNFLYYYRQLASDCMLDDLVGLPTFASGTIGTGGVKLSGGQRQRLALARALSTDSDILVLDDVFSALDRRTRWRVATMLLKRTPIKAERTMIYTTHDGNTFLNPGSCHRMTSGKRLHSQLTTTVFKAQFPVISQIDTGTTLNRFSQDLMFVDMQLPIDLFNTSSEFFTAIIQVVLITVASIPMLCAIPVLVIVLYMVQHFYLRTSKQLRLQELEAKAALITKISETGSGDGLSTIRAHGWSDLTMMKFLEKLDRSQEPLYLLYSVQRWLQLVLNLIVAGLVVAVLGASIALKLSSKVSAGAVGVAFLNSVTLGETLTQFIIAWTGLETSLGAIARIALFQHQTPVEEDNVSVSPTSLPPDGIPTASGPGGGSVRFENVWATYKSKAIPTSEKGLTTPDLDPEWSLRGVSLDIKPGERIAVCGKTGSGKSTMHLALLRMVNIPIGSIFIDGVDHTNMSLEELRKGFLVITQDKLESFDTLRQELDPHEAFSDQRIESVLLASCSIDKRTEAKIEFLLRTRLGGRTLVAINHRLEAVMDYDRVLVLDNGIVADIGTPTELLSRCGLFAGLKIRSAT</sequence>
<dbReference type="GO" id="GO:0016887">
    <property type="term" value="F:ATP hydrolysis activity"/>
    <property type="evidence" value="ECO:0007669"/>
    <property type="project" value="InterPro"/>
</dbReference>
<proteinExistence type="predicted"/>
<feature type="transmembrane region" description="Helical" evidence="8">
    <location>
        <begin position="281"/>
        <end position="305"/>
    </location>
</feature>
<feature type="transmembrane region" description="Helical" evidence="8">
    <location>
        <begin position="317"/>
        <end position="339"/>
    </location>
</feature>
<dbReference type="SUPFAM" id="SSF90123">
    <property type="entry name" value="ABC transporter transmembrane region"/>
    <property type="match status" value="2"/>
</dbReference>
<gene>
    <name evidence="11" type="ORF">VSDG_00636</name>
</gene>
<evidence type="ECO:0000256" key="2">
    <source>
        <dbReference type="ARBA" id="ARBA00022448"/>
    </source>
</evidence>
<dbReference type="GO" id="GO:0140359">
    <property type="term" value="F:ABC-type transporter activity"/>
    <property type="evidence" value="ECO:0007669"/>
    <property type="project" value="InterPro"/>
</dbReference>
<evidence type="ECO:0000256" key="5">
    <source>
        <dbReference type="ARBA" id="ARBA00022840"/>
    </source>
</evidence>
<evidence type="ECO:0000256" key="1">
    <source>
        <dbReference type="ARBA" id="ARBA00004141"/>
    </source>
</evidence>
<dbReference type="EMBL" id="LJZO01000001">
    <property type="protein sequence ID" value="ROW05055.1"/>
    <property type="molecule type" value="Genomic_DNA"/>
</dbReference>
<dbReference type="Proteomes" id="UP000284375">
    <property type="component" value="Unassembled WGS sequence"/>
</dbReference>
<dbReference type="GO" id="GO:0016020">
    <property type="term" value="C:membrane"/>
    <property type="evidence" value="ECO:0007669"/>
    <property type="project" value="UniProtKB-SubCell"/>
</dbReference>
<keyword evidence="7 8" id="KW-0472">Membrane</keyword>
<keyword evidence="4" id="KW-0547">Nucleotide-binding</keyword>
<dbReference type="AlphaFoldDB" id="A0A423WP90"/>
<evidence type="ECO:0000259" key="10">
    <source>
        <dbReference type="PROSITE" id="PS50929"/>
    </source>
</evidence>
<keyword evidence="5" id="KW-0067">ATP-binding</keyword>
<dbReference type="PROSITE" id="PS00211">
    <property type="entry name" value="ABC_TRANSPORTER_1"/>
    <property type="match status" value="1"/>
</dbReference>
<dbReference type="InterPro" id="IPR027417">
    <property type="entry name" value="P-loop_NTPase"/>
</dbReference>
<keyword evidence="2" id="KW-0813">Transport</keyword>
<evidence type="ECO:0000259" key="9">
    <source>
        <dbReference type="PROSITE" id="PS50893"/>
    </source>
</evidence>
<protein>
    <recommendedName>
        <fullName evidence="13">ABC transmembrane type-1 domain-containing protein</fullName>
    </recommendedName>
</protein>
<evidence type="ECO:0000313" key="12">
    <source>
        <dbReference type="Proteomes" id="UP000284375"/>
    </source>
</evidence>
<dbReference type="InterPro" id="IPR003439">
    <property type="entry name" value="ABC_transporter-like_ATP-bd"/>
</dbReference>
<dbReference type="CDD" id="cd18580">
    <property type="entry name" value="ABC_6TM_ABCC_D2"/>
    <property type="match status" value="1"/>
</dbReference>
<dbReference type="InterPro" id="IPR017871">
    <property type="entry name" value="ABC_transporter-like_CS"/>
</dbReference>
<keyword evidence="12" id="KW-1185">Reference proteome</keyword>
<keyword evidence="6 8" id="KW-1133">Transmembrane helix</keyword>
<dbReference type="InterPro" id="IPR036640">
    <property type="entry name" value="ABC1_TM_sf"/>
</dbReference>
<feature type="transmembrane region" description="Helical" evidence="8">
    <location>
        <begin position="34"/>
        <end position="56"/>
    </location>
</feature>
<evidence type="ECO:0008006" key="13">
    <source>
        <dbReference type="Google" id="ProtNLM"/>
    </source>
</evidence>
<organism evidence="11 12">
    <name type="scientific">Cytospora chrysosperma</name>
    <name type="common">Cytospora canker fungus</name>
    <name type="synonym">Sphaeria chrysosperma</name>
    <dbReference type="NCBI Taxonomy" id="252740"/>
    <lineage>
        <taxon>Eukaryota</taxon>
        <taxon>Fungi</taxon>
        <taxon>Dikarya</taxon>
        <taxon>Ascomycota</taxon>
        <taxon>Pezizomycotina</taxon>
        <taxon>Sordariomycetes</taxon>
        <taxon>Sordariomycetidae</taxon>
        <taxon>Diaporthales</taxon>
        <taxon>Cytosporaceae</taxon>
        <taxon>Cytospora</taxon>
    </lineage>
</organism>
<dbReference type="STRING" id="252740.A0A423WP90"/>
<dbReference type="SMART" id="SM00382">
    <property type="entry name" value="AAA"/>
    <property type="match status" value="2"/>
</dbReference>
<dbReference type="PROSITE" id="PS50929">
    <property type="entry name" value="ABC_TM1F"/>
    <property type="match status" value="2"/>
</dbReference>
<dbReference type="Pfam" id="PF00005">
    <property type="entry name" value="ABC_tran"/>
    <property type="match status" value="2"/>
</dbReference>
<dbReference type="InterPro" id="IPR011527">
    <property type="entry name" value="ABC1_TM_dom"/>
</dbReference>
<evidence type="ECO:0000256" key="3">
    <source>
        <dbReference type="ARBA" id="ARBA00022692"/>
    </source>
</evidence>
<feature type="transmembrane region" description="Helical" evidence="8">
    <location>
        <begin position="667"/>
        <end position="695"/>
    </location>
</feature>
<dbReference type="GO" id="GO:0005524">
    <property type="term" value="F:ATP binding"/>
    <property type="evidence" value="ECO:0007669"/>
    <property type="project" value="UniProtKB-KW"/>
</dbReference>
<dbReference type="InterPro" id="IPR050173">
    <property type="entry name" value="ABC_transporter_C-like"/>
</dbReference>
<feature type="transmembrane region" description="Helical" evidence="8">
    <location>
        <begin position="416"/>
        <end position="434"/>
    </location>
</feature>